<sequence length="312" mass="35266">KQCAGVEDCLLSDVDYTQGASGNVFYIQPDSRRDKEETPVNILSVPPNFFRFMHIPMLQGKIPDTGNELVIDQAFAQELRTKFQQVPLGTTLYGYYNEGYKVTGISSSFVTDAYRGAFAEKGYVFQLADFRQYVGHCYLKCHAGQTDEVRVYVYGLLRQALPHTIEPRITTFLDDIEAQQGIESMLKGVILFLAAVCVTLTLLGVYAAITVDTESRCKEVAVRKVHGASARQIMWLFARTYIGIGGMTALLVFPLLYGFMRYWGQMYRIFFQYGAWFWISVFLFVAAVTTLTVVTRIVCIARISPAEMIKKE</sequence>
<accession>A0A948TQN1</accession>
<dbReference type="InterPro" id="IPR050250">
    <property type="entry name" value="Macrolide_Exporter_MacB"/>
</dbReference>
<dbReference type="EMBL" id="JAHLFJ010000119">
    <property type="protein sequence ID" value="MBU3857407.1"/>
    <property type="molecule type" value="Genomic_DNA"/>
</dbReference>
<organism evidence="8 9">
    <name type="scientific">Candidatus Phocaeicola excrementipullorum</name>
    <dbReference type="NCBI Taxonomy" id="2838731"/>
    <lineage>
        <taxon>Bacteria</taxon>
        <taxon>Pseudomonadati</taxon>
        <taxon>Bacteroidota</taxon>
        <taxon>Bacteroidia</taxon>
        <taxon>Bacteroidales</taxon>
        <taxon>Bacteroidaceae</taxon>
        <taxon>Phocaeicola</taxon>
    </lineage>
</organism>
<keyword evidence="5 6" id="KW-0472">Membrane</keyword>
<reference evidence="8" key="2">
    <citation type="submission" date="2021-04" db="EMBL/GenBank/DDBJ databases">
        <authorList>
            <person name="Gilroy R."/>
        </authorList>
    </citation>
    <scope>NUCLEOTIDE SEQUENCE</scope>
    <source>
        <strain evidence="8">8470</strain>
    </source>
</reference>
<dbReference type="AlphaFoldDB" id="A0A948TQN1"/>
<evidence type="ECO:0000256" key="1">
    <source>
        <dbReference type="ARBA" id="ARBA00004651"/>
    </source>
</evidence>
<feature type="domain" description="ABC3 transporter permease C-terminal" evidence="7">
    <location>
        <begin position="192"/>
        <end position="303"/>
    </location>
</feature>
<dbReference type="GO" id="GO:0022857">
    <property type="term" value="F:transmembrane transporter activity"/>
    <property type="evidence" value="ECO:0007669"/>
    <property type="project" value="TreeGrafter"/>
</dbReference>
<dbReference type="Proteomes" id="UP000784286">
    <property type="component" value="Unassembled WGS sequence"/>
</dbReference>
<keyword evidence="3 6" id="KW-0812">Transmembrane</keyword>
<dbReference type="PANTHER" id="PTHR30572">
    <property type="entry name" value="MEMBRANE COMPONENT OF TRANSPORTER-RELATED"/>
    <property type="match status" value="1"/>
</dbReference>
<keyword evidence="2" id="KW-1003">Cell membrane</keyword>
<feature type="transmembrane region" description="Helical" evidence="6">
    <location>
        <begin position="189"/>
        <end position="209"/>
    </location>
</feature>
<evidence type="ECO:0000259" key="7">
    <source>
        <dbReference type="Pfam" id="PF02687"/>
    </source>
</evidence>
<evidence type="ECO:0000313" key="9">
    <source>
        <dbReference type="Proteomes" id="UP000784286"/>
    </source>
</evidence>
<evidence type="ECO:0000256" key="5">
    <source>
        <dbReference type="ARBA" id="ARBA00023136"/>
    </source>
</evidence>
<keyword evidence="4 6" id="KW-1133">Transmembrane helix</keyword>
<proteinExistence type="predicted"/>
<feature type="transmembrane region" description="Helical" evidence="6">
    <location>
        <begin position="275"/>
        <end position="301"/>
    </location>
</feature>
<feature type="non-terminal residue" evidence="8">
    <location>
        <position position="1"/>
    </location>
</feature>
<evidence type="ECO:0000256" key="6">
    <source>
        <dbReference type="SAM" id="Phobius"/>
    </source>
</evidence>
<protein>
    <submittedName>
        <fullName evidence="8">ABC transporter permease</fullName>
    </submittedName>
</protein>
<dbReference type="InterPro" id="IPR003838">
    <property type="entry name" value="ABC3_permease_C"/>
</dbReference>
<comment type="subcellular location">
    <subcellularLocation>
        <location evidence="1">Cell membrane</location>
        <topology evidence="1">Multi-pass membrane protein</topology>
    </subcellularLocation>
</comment>
<reference evidence="8" key="1">
    <citation type="journal article" date="2021" name="PeerJ">
        <title>Extensive microbial diversity within the chicken gut microbiome revealed by metagenomics and culture.</title>
        <authorList>
            <person name="Gilroy R."/>
            <person name="Ravi A."/>
            <person name="Getino M."/>
            <person name="Pursley I."/>
            <person name="Horton D.L."/>
            <person name="Alikhan N.F."/>
            <person name="Baker D."/>
            <person name="Gharbi K."/>
            <person name="Hall N."/>
            <person name="Watson M."/>
            <person name="Adriaenssens E.M."/>
            <person name="Foster-Nyarko E."/>
            <person name="Jarju S."/>
            <person name="Secka A."/>
            <person name="Antonio M."/>
            <person name="Oren A."/>
            <person name="Chaudhuri R.R."/>
            <person name="La Ragione R."/>
            <person name="Hildebrand F."/>
            <person name="Pallen M.J."/>
        </authorList>
    </citation>
    <scope>NUCLEOTIDE SEQUENCE</scope>
    <source>
        <strain evidence="8">8470</strain>
    </source>
</reference>
<evidence type="ECO:0000313" key="8">
    <source>
        <dbReference type="EMBL" id="MBU3857407.1"/>
    </source>
</evidence>
<evidence type="ECO:0000256" key="4">
    <source>
        <dbReference type="ARBA" id="ARBA00022989"/>
    </source>
</evidence>
<evidence type="ECO:0000256" key="3">
    <source>
        <dbReference type="ARBA" id="ARBA00022692"/>
    </source>
</evidence>
<feature type="transmembrane region" description="Helical" evidence="6">
    <location>
        <begin position="241"/>
        <end position="263"/>
    </location>
</feature>
<evidence type="ECO:0000256" key="2">
    <source>
        <dbReference type="ARBA" id="ARBA00022475"/>
    </source>
</evidence>
<dbReference type="Pfam" id="PF02687">
    <property type="entry name" value="FtsX"/>
    <property type="match status" value="1"/>
</dbReference>
<dbReference type="GO" id="GO:0005886">
    <property type="term" value="C:plasma membrane"/>
    <property type="evidence" value="ECO:0007669"/>
    <property type="project" value="UniProtKB-SubCell"/>
</dbReference>
<name>A0A948TQN1_9BACT</name>
<gene>
    <name evidence="8" type="ORF">H9928_12905</name>
</gene>
<dbReference type="PANTHER" id="PTHR30572:SF18">
    <property type="entry name" value="ABC-TYPE MACROLIDE FAMILY EXPORT SYSTEM PERMEASE COMPONENT 2"/>
    <property type="match status" value="1"/>
</dbReference>
<comment type="caution">
    <text evidence="8">The sequence shown here is derived from an EMBL/GenBank/DDBJ whole genome shotgun (WGS) entry which is preliminary data.</text>
</comment>